<proteinExistence type="predicted"/>
<organism evidence="1 2">
    <name type="scientific">Crenothrix polyspora</name>
    <dbReference type="NCBI Taxonomy" id="360316"/>
    <lineage>
        <taxon>Bacteria</taxon>
        <taxon>Pseudomonadati</taxon>
        <taxon>Pseudomonadota</taxon>
        <taxon>Gammaproteobacteria</taxon>
        <taxon>Methylococcales</taxon>
        <taxon>Crenotrichaceae</taxon>
        <taxon>Crenothrix</taxon>
    </lineage>
</organism>
<reference evidence="2" key="1">
    <citation type="submission" date="2017-02" db="EMBL/GenBank/DDBJ databases">
        <authorList>
            <person name="Daims H."/>
        </authorList>
    </citation>
    <scope>NUCLEOTIDE SEQUENCE [LARGE SCALE GENOMIC DNA]</scope>
</reference>
<dbReference type="AlphaFoldDB" id="A0A1R4HA46"/>
<accession>A0A1R4HA46</accession>
<dbReference type="EMBL" id="FUKJ01000235">
    <property type="protein sequence ID" value="SJM93132.1"/>
    <property type="molecule type" value="Genomic_DNA"/>
</dbReference>
<keyword evidence="2" id="KW-1185">Reference proteome</keyword>
<gene>
    <name evidence="1" type="ORF">CRENPOLYSF2_310004</name>
</gene>
<name>A0A1R4HA46_9GAMM</name>
<evidence type="ECO:0000313" key="2">
    <source>
        <dbReference type="Proteomes" id="UP000195442"/>
    </source>
</evidence>
<protein>
    <submittedName>
        <fullName evidence="1">Uncharacterized protein</fullName>
    </submittedName>
</protein>
<sequence length="61" mass="7079">MNGLGRGHTKSVRQKILQSLRERKYHVFSGLCVPLFDPIQSPFNVLSKSYKIKPHYNHTLI</sequence>
<evidence type="ECO:0000313" key="1">
    <source>
        <dbReference type="EMBL" id="SJM93132.1"/>
    </source>
</evidence>
<dbReference type="Proteomes" id="UP000195442">
    <property type="component" value="Unassembled WGS sequence"/>
</dbReference>